<dbReference type="InterPro" id="IPR020818">
    <property type="entry name" value="Chaperonin_GroES"/>
</dbReference>
<dbReference type="SMART" id="SM00883">
    <property type="entry name" value="Cpn10"/>
    <property type="match status" value="1"/>
</dbReference>
<dbReference type="SUPFAM" id="SSF50129">
    <property type="entry name" value="GroES-like"/>
    <property type="match status" value="1"/>
</dbReference>
<gene>
    <name evidence="3" type="primary">groES</name>
    <name evidence="3" type="synonym">groS</name>
    <name evidence="5" type="ORF">A3G11_01515</name>
</gene>
<evidence type="ECO:0000256" key="3">
    <source>
        <dbReference type="HAMAP-Rule" id="MF_00580"/>
    </source>
</evidence>
<dbReference type="EMBL" id="MHLT01000051">
    <property type="protein sequence ID" value="OGZ15729.1"/>
    <property type="molecule type" value="Genomic_DNA"/>
</dbReference>
<organism evidence="5 6">
    <name type="scientific">Candidatus Lloydbacteria bacterium RIFCSPLOWO2_12_FULL_51_9</name>
    <dbReference type="NCBI Taxonomy" id="1798669"/>
    <lineage>
        <taxon>Bacteria</taxon>
        <taxon>Candidatus Lloydiibacteriota</taxon>
    </lineage>
</organism>
<dbReference type="GO" id="GO:0005524">
    <property type="term" value="F:ATP binding"/>
    <property type="evidence" value="ECO:0007669"/>
    <property type="project" value="InterPro"/>
</dbReference>
<dbReference type="PROSITE" id="PS00681">
    <property type="entry name" value="CHAPERONINS_CPN10"/>
    <property type="match status" value="1"/>
</dbReference>
<accession>A0A1G2DQ18</accession>
<dbReference type="GO" id="GO:0051087">
    <property type="term" value="F:protein-folding chaperone binding"/>
    <property type="evidence" value="ECO:0007669"/>
    <property type="project" value="TreeGrafter"/>
</dbReference>
<dbReference type="PRINTS" id="PR00297">
    <property type="entry name" value="CHAPERONIN10"/>
</dbReference>
<dbReference type="Gene3D" id="2.30.33.40">
    <property type="entry name" value="GroES chaperonin"/>
    <property type="match status" value="1"/>
</dbReference>
<keyword evidence="2 3" id="KW-0143">Chaperone</keyword>
<evidence type="ECO:0000256" key="4">
    <source>
        <dbReference type="RuleBase" id="RU000535"/>
    </source>
</evidence>
<dbReference type="GO" id="GO:0044183">
    <property type="term" value="F:protein folding chaperone"/>
    <property type="evidence" value="ECO:0007669"/>
    <property type="project" value="InterPro"/>
</dbReference>
<name>A0A1G2DQ18_9BACT</name>
<dbReference type="AlphaFoldDB" id="A0A1G2DQ18"/>
<dbReference type="InterPro" id="IPR011032">
    <property type="entry name" value="GroES-like_sf"/>
</dbReference>
<dbReference type="HAMAP" id="MF_00580">
    <property type="entry name" value="CH10"/>
    <property type="match status" value="1"/>
</dbReference>
<comment type="function">
    <text evidence="3 4">Together with the chaperonin GroEL, plays an essential role in assisting protein folding. The GroEL-GroES system forms a nano-cage that allows encapsulation of the non-native substrate proteins and provides a physical environment optimized to promote and accelerate protein folding. GroES binds to the apical surface of the GroEL ring, thereby capping the opening of the GroEL channel.</text>
</comment>
<dbReference type="NCBIfam" id="NF001531">
    <property type="entry name" value="PRK00364.2-2"/>
    <property type="match status" value="1"/>
</dbReference>
<comment type="similarity">
    <text evidence="1 3 4">Belongs to the GroES chaperonin family.</text>
</comment>
<dbReference type="GO" id="GO:0051082">
    <property type="term" value="F:unfolded protein binding"/>
    <property type="evidence" value="ECO:0007669"/>
    <property type="project" value="TreeGrafter"/>
</dbReference>
<dbReference type="GO" id="GO:0005737">
    <property type="term" value="C:cytoplasm"/>
    <property type="evidence" value="ECO:0007669"/>
    <property type="project" value="UniProtKB-SubCell"/>
</dbReference>
<dbReference type="InterPro" id="IPR037124">
    <property type="entry name" value="Chaperonin_GroES_sf"/>
</dbReference>
<dbReference type="CDD" id="cd00320">
    <property type="entry name" value="cpn10"/>
    <property type="match status" value="1"/>
</dbReference>
<dbReference type="Pfam" id="PF00166">
    <property type="entry name" value="Cpn10"/>
    <property type="match status" value="1"/>
</dbReference>
<evidence type="ECO:0000313" key="6">
    <source>
        <dbReference type="Proteomes" id="UP000178472"/>
    </source>
</evidence>
<dbReference type="PANTHER" id="PTHR10772">
    <property type="entry name" value="10 KDA HEAT SHOCK PROTEIN"/>
    <property type="match status" value="1"/>
</dbReference>
<evidence type="ECO:0000313" key="5">
    <source>
        <dbReference type="EMBL" id="OGZ15729.1"/>
    </source>
</evidence>
<comment type="caution">
    <text evidence="5">The sequence shown here is derived from an EMBL/GenBank/DDBJ whole genome shotgun (WGS) entry which is preliminary data.</text>
</comment>
<dbReference type="FunFam" id="2.30.33.40:FF:000001">
    <property type="entry name" value="10 kDa chaperonin"/>
    <property type="match status" value="1"/>
</dbReference>
<comment type="subunit">
    <text evidence="3">Heptamer of 7 subunits arranged in a ring. Interacts with the chaperonin GroEL.</text>
</comment>
<keyword evidence="3" id="KW-0963">Cytoplasm</keyword>
<dbReference type="Proteomes" id="UP000178472">
    <property type="component" value="Unassembled WGS sequence"/>
</dbReference>
<dbReference type="GO" id="GO:0046872">
    <property type="term" value="F:metal ion binding"/>
    <property type="evidence" value="ECO:0007669"/>
    <property type="project" value="TreeGrafter"/>
</dbReference>
<evidence type="ECO:0000256" key="2">
    <source>
        <dbReference type="ARBA" id="ARBA00023186"/>
    </source>
</evidence>
<proteinExistence type="inferred from homology"/>
<evidence type="ECO:0000256" key="1">
    <source>
        <dbReference type="ARBA" id="ARBA00006975"/>
    </source>
</evidence>
<dbReference type="InterPro" id="IPR018369">
    <property type="entry name" value="Chaprnonin_Cpn10_CS"/>
</dbReference>
<protein>
    <recommendedName>
        <fullName evidence="3">Co-chaperonin GroES</fullName>
    </recommendedName>
    <alternativeName>
        <fullName evidence="3">10 kDa chaperonin</fullName>
    </alternativeName>
    <alternativeName>
        <fullName evidence="3">Chaperonin-10</fullName>
        <shortName evidence="3">Cpn10</shortName>
    </alternativeName>
</protein>
<sequence>MKIKPLGDRVLVKPLTSEEVTHSGIVLPESAEKEQKEEGEIVAVGNGPKIGKLKLKVGQSVVFGKYSGDEIEIDKIQYKFLKDEDILGIVEK</sequence>
<dbReference type="PANTHER" id="PTHR10772:SF63">
    <property type="entry name" value="20 KDA CHAPERONIN, CHLOROPLASTIC"/>
    <property type="match status" value="1"/>
</dbReference>
<reference evidence="5 6" key="1">
    <citation type="journal article" date="2016" name="Nat. Commun.">
        <title>Thousands of microbial genomes shed light on interconnected biogeochemical processes in an aquifer system.</title>
        <authorList>
            <person name="Anantharaman K."/>
            <person name="Brown C.T."/>
            <person name="Hug L.A."/>
            <person name="Sharon I."/>
            <person name="Castelle C.J."/>
            <person name="Probst A.J."/>
            <person name="Thomas B.C."/>
            <person name="Singh A."/>
            <person name="Wilkins M.J."/>
            <person name="Karaoz U."/>
            <person name="Brodie E.L."/>
            <person name="Williams K.H."/>
            <person name="Hubbard S.S."/>
            <person name="Banfield J.F."/>
        </authorList>
    </citation>
    <scope>NUCLEOTIDE SEQUENCE [LARGE SCALE GENOMIC DNA]</scope>
</reference>
<comment type="subcellular location">
    <subcellularLocation>
        <location evidence="3">Cytoplasm</location>
    </subcellularLocation>
</comment>